<evidence type="ECO:0000313" key="2">
    <source>
        <dbReference type="Proteomes" id="UP001447516"/>
    </source>
</evidence>
<protein>
    <submittedName>
        <fullName evidence="1">Uncharacterized protein</fullName>
    </submittedName>
</protein>
<organism evidence="1 2">
    <name type="scientific">Microbispora maris</name>
    <dbReference type="NCBI Taxonomy" id="3144104"/>
    <lineage>
        <taxon>Bacteria</taxon>
        <taxon>Bacillati</taxon>
        <taxon>Actinomycetota</taxon>
        <taxon>Actinomycetes</taxon>
        <taxon>Streptosporangiales</taxon>
        <taxon>Streptosporangiaceae</taxon>
        <taxon>Microbispora</taxon>
    </lineage>
</organism>
<reference evidence="1 2" key="1">
    <citation type="submission" date="2024-05" db="EMBL/GenBank/DDBJ databases">
        <title>Microbispora sp.ZYX-F-249.</title>
        <authorList>
            <person name="Xie H."/>
        </authorList>
    </citation>
    <scope>NUCLEOTIDE SEQUENCE [LARGE SCALE GENOMIC DNA]</scope>
    <source>
        <strain evidence="1 2">ZYX-F-249</strain>
    </source>
</reference>
<proteinExistence type="predicted"/>
<evidence type="ECO:0000313" key="1">
    <source>
        <dbReference type="EMBL" id="MEN3538373.1"/>
    </source>
</evidence>
<keyword evidence="2" id="KW-1185">Reference proteome</keyword>
<comment type="caution">
    <text evidence="1">The sequence shown here is derived from an EMBL/GenBank/DDBJ whole genome shotgun (WGS) entry which is preliminary data.</text>
</comment>
<dbReference type="Proteomes" id="UP001447516">
    <property type="component" value="Unassembled WGS sequence"/>
</dbReference>
<sequence>MSDSASFLAYVAAVPSFAPGRAHCSAIRRGGCCSAADAGRTAYLKDGVVRLLP</sequence>
<dbReference type="EMBL" id="JBDJAW010000022">
    <property type="protein sequence ID" value="MEN3538373.1"/>
    <property type="molecule type" value="Genomic_DNA"/>
</dbReference>
<dbReference type="RefSeq" id="WP_346228318.1">
    <property type="nucleotide sequence ID" value="NZ_JBDJAW010000022.1"/>
</dbReference>
<accession>A0ABV0ASW0</accession>
<name>A0ABV0ASW0_9ACTN</name>
<gene>
    <name evidence="1" type="ORF">AAH991_24900</name>
</gene>